<organism evidence="1 2">
    <name type="scientific">Hibiscus sabdariffa</name>
    <name type="common">roselle</name>
    <dbReference type="NCBI Taxonomy" id="183260"/>
    <lineage>
        <taxon>Eukaryota</taxon>
        <taxon>Viridiplantae</taxon>
        <taxon>Streptophyta</taxon>
        <taxon>Embryophyta</taxon>
        <taxon>Tracheophyta</taxon>
        <taxon>Spermatophyta</taxon>
        <taxon>Magnoliopsida</taxon>
        <taxon>eudicotyledons</taxon>
        <taxon>Gunneridae</taxon>
        <taxon>Pentapetalae</taxon>
        <taxon>rosids</taxon>
        <taxon>malvids</taxon>
        <taxon>Malvales</taxon>
        <taxon>Malvaceae</taxon>
        <taxon>Malvoideae</taxon>
        <taxon>Hibiscus</taxon>
    </lineage>
</organism>
<reference evidence="1 2" key="1">
    <citation type="journal article" date="2024" name="G3 (Bethesda)">
        <title>Genome assembly of Hibiscus sabdariffa L. provides insights into metabolisms of medicinal natural products.</title>
        <authorList>
            <person name="Kim T."/>
        </authorList>
    </citation>
    <scope>NUCLEOTIDE SEQUENCE [LARGE SCALE GENOMIC DNA]</scope>
    <source>
        <strain evidence="1">TK-2024</strain>
        <tissue evidence="1">Old leaves</tissue>
    </source>
</reference>
<evidence type="ECO:0000313" key="1">
    <source>
        <dbReference type="EMBL" id="KAK8519412.1"/>
    </source>
</evidence>
<comment type="caution">
    <text evidence="1">The sequence shown here is derived from an EMBL/GenBank/DDBJ whole genome shotgun (WGS) entry which is preliminary data.</text>
</comment>
<gene>
    <name evidence="1" type="ORF">V6N12_025451</name>
</gene>
<dbReference type="Proteomes" id="UP001472677">
    <property type="component" value="Unassembled WGS sequence"/>
</dbReference>
<sequence>MESVRSDLFKRHSDYRIFIDEIGLTLDFLWEPYVMNLTNSIMGFKAKRSYPDVMVMGAGLWHLLHLTNASDYDFALRVLKSSVVSLLGANGPLPVKSPHLFWLGMPMLINGKLRKHRRYYA</sequence>
<keyword evidence="2" id="KW-1185">Reference proteome</keyword>
<protein>
    <submittedName>
        <fullName evidence="1">Uncharacterized protein</fullName>
    </submittedName>
</protein>
<dbReference type="EMBL" id="JBBPBM010000051">
    <property type="protein sequence ID" value="KAK8519412.1"/>
    <property type="molecule type" value="Genomic_DNA"/>
</dbReference>
<name>A0ABR2CIH1_9ROSI</name>
<proteinExistence type="predicted"/>
<evidence type="ECO:0000313" key="2">
    <source>
        <dbReference type="Proteomes" id="UP001472677"/>
    </source>
</evidence>
<accession>A0ABR2CIH1</accession>